<comment type="caution">
    <text evidence="1">The sequence shown here is derived from an EMBL/GenBank/DDBJ whole genome shotgun (WGS) entry which is preliminary data.</text>
</comment>
<proteinExistence type="predicted"/>
<dbReference type="EMBL" id="BMGB01000001">
    <property type="protein sequence ID" value="GGB06162.1"/>
    <property type="molecule type" value="Genomic_DNA"/>
</dbReference>
<evidence type="ECO:0000313" key="2">
    <source>
        <dbReference type="Proteomes" id="UP000606922"/>
    </source>
</evidence>
<accession>A0A916SP30</accession>
<dbReference type="AlphaFoldDB" id="A0A916SP30"/>
<dbReference type="Proteomes" id="UP000606922">
    <property type="component" value="Unassembled WGS sequence"/>
</dbReference>
<sequence length="94" mass="9865">MSSMSKKIDSARKDLTKALKKHAAIVGSSAVSMKKAQRAAAEVHLAAIKYAAEVEAKTGLTSPFGDALQPGLDTSTLASLTAERDAIAKKPRKK</sequence>
<protein>
    <submittedName>
        <fullName evidence="1">Uncharacterized protein</fullName>
    </submittedName>
</protein>
<name>A0A916SP30_9MICO</name>
<gene>
    <name evidence="1" type="ORF">GCM10010979_21100</name>
</gene>
<organism evidence="1 2">
    <name type="scientific">Conyzicola nivalis</name>
    <dbReference type="NCBI Taxonomy" id="1477021"/>
    <lineage>
        <taxon>Bacteria</taxon>
        <taxon>Bacillati</taxon>
        <taxon>Actinomycetota</taxon>
        <taxon>Actinomycetes</taxon>
        <taxon>Micrococcales</taxon>
        <taxon>Microbacteriaceae</taxon>
        <taxon>Conyzicola</taxon>
    </lineage>
</organism>
<reference evidence="1" key="1">
    <citation type="journal article" date="2014" name="Int. J. Syst. Evol. Microbiol.">
        <title>Complete genome sequence of Corynebacterium casei LMG S-19264T (=DSM 44701T), isolated from a smear-ripened cheese.</title>
        <authorList>
            <consortium name="US DOE Joint Genome Institute (JGI-PGF)"/>
            <person name="Walter F."/>
            <person name="Albersmeier A."/>
            <person name="Kalinowski J."/>
            <person name="Ruckert C."/>
        </authorList>
    </citation>
    <scope>NUCLEOTIDE SEQUENCE</scope>
    <source>
        <strain evidence="1">CGMCC 1.12813</strain>
    </source>
</reference>
<keyword evidence="2" id="KW-1185">Reference proteome</keyword>
<reference evidence="1" key="2">
    <citation type="submission" date="2020-09" db="EMBL/GenBank/DDBJ databases">
        <authorList>
            <person name="Sun Q."/>
            <person name="Zhou Y."/>
        </authorList>
    </citation>
    <scope>NUCLEOTIDE SEQUENCE</scope>
    <source>
        <strain evidence="1">CGMCC 1.12813</strain>
    </source>
</reference>
<evidence type="ECO:0000313" key="1">
    <source>
        <dbReference type="EMBL" id="GGB06162.1"/>
    </source>
</evidence>